<comment type="caution">
    <text evidence="1">The sequence shown here is derived from an EMBL/GenBank/DDBJ whole genome shotgun (WGS) entry which is preliminary data.</text>
</comment>
<accession>A0A099L012</accession>
<dbReference type="Proteomes" id="UP000029868">
    <property type="component" value="Unassembled WGS sequence"/>
</dbReference>
<dbReference type="EMBL" id="JQEC01000011">
    <property type="protein sequence ID" value="KGJ96176.1"/>
    <property type="molecule type" value="Genomic_DNA"/>
</dbReference>
<organism evidence="1 2">
    <name type="scientific">Colwellia psychrerythraea</name>
    <name type="common">Vibrio psychroerythus</name>
    <dbReference type="NCBI Taxonomy" id="28229"/>
    <lineage>
        <taxon>Bacteria</taxon>
        <taxon>Pseudomonadati</taxon>
        <taxon>Pseudomonadota</taxon>
        <taxon>Gammaproteobacteria</taxon>
        <taxon>Alteromonadales</taxon>
        <taxon>Colwelliaceae</taxon>
        <taxon>Colwellia</taxon>
    </lineage>
</organism>
<proteinExistence type="predicted"/>
<sequence>MKILLTLLSKTLLILVLLMLILPSGNVNAIAYCSLRDPVAQISQLYPQKTNQLSIVKTVNDNTRAQVQIALPSNDLHFSELGQHTLYIAMLGKESLGYIHVRSEQSDWGLVEIVWAIDKDLKITNFAFQRCRSPKKKIAQEIGFKNIFIGKNYQELKGLLSNDGVTAKKEVLEKVQQAPELANVVLRCALKTLLLTEMLWGDELEEL</sequence>
<dbReference type="OrthoDB" id="6226252at2"/>
<protein>
    <submittedName>
        <fullName evidence="1">Uncharacterized protein</fullName>
    </submittedName>
</protein>
<dbReference type="AlphaFoldDB" id="A0A099L012"/>
<dbReference type="PATRIC" id="fig|28229.3.peg.1057"/>
<name>A0A099L012_COLPS</name>
<evidence type="ECO:0000313" key="1">
    <source>
        <dbReference type="EMBL" id="KGJ96176.1"/>
    </source>
</evidence>
<reference evidence="1 2" key="1">
    <citation type="submission" date="2014-08" db="EMBL/GenBank/DDBJ databases">
        <title>Genomic and Phenotypic Diversity of Colwellia psychrerythraea strains from Disparate Marine Basins.</title>
        <authorList>
            <person name="Techtmann S.M."/>
            <person name="Stelling S.C."/>
            <person name="Utturkar S.M."/>
            <person name="Alshibli N."/>
            <person name="Harris A."/>
            <person name="Brown S.D."/>
            <person name="Hazen T.C."/>
        </authorList>
    </citation>
    <scope>NUCLEOTIDE SEQUENCE [LARGE SCALE GENOMIC DNA]</scope>
    <source>
        <strain evidence="1 2">GAB14E</strain>
    </source>
</reference>
<gene>
    <name evidence="1" type="ORF">GAB14E_0123</name>
</gene>
<evidence type="ECO:0000313" key="2">
    <source>
        <dbReference type="Proteomes" id="UP000029868"/>
    </source>
</evidence>
<dbReference type="RefSeq" id="WP_052093494.1">
    <property type="nucleotide sequence ID" value="NZ_JQEC01000011.1"/>
</dbReference>